<organism evidence="1">
    <name type="scientific">marine sediment metagenome</name>
    <dbReference type="NCBI Taxonomy" id="412755"/>
    <lineage>
        <taxon>unclassified sequences</taxon>
        <taxon>metagenomes</taxon>
        <taxon>ecological metagenomes</taxon>
    </lineage>
</organism>
<name>X1QTJ8_9ZZZZ</name>
<accession>X1QTJ8</accession>
<proteinExistence type="predicted"/>
<reference evidence="1" key="1">
    <citation type="journal article" date="2014" name="Front. Microbiol.">
        <title>High frequency of phylogenetically diverse reductive dehalogenase-homologous genes in deep subseafloor sedimentary metagenomes.</title>
        <authorList>
            <person name="Kawai M."/>
            <person name="Futagami T."/>
            <person name="Toyoda A."/>
            <person name="Takaki Y."/>
            <person name="Nishi S."/>
            <person name="Hori S."/>
            <person name="Arai W."/>
            <person name="Tsubouchi T."/>
            <person name="Morono Y."/>
            <person name="Uchiyama I."/>
            <person name="Ito T."/>
            <person name="Fujiyama A."/>
            <person name="Inagaki F."/>
            <person name="Takami H."/>
        </authorList>
    </citation>
    <scope>NUCLEOTIDE SEQUENCE</scope>
    <source>
        <strain evidence="1">Expedition CK06-06</strain>
    </source>
</reference>
<protein>
    <submittedName>
        <fullName evidence="1">Uncharacterized protein</fullName>
    </submittedName>
</protein>
<feature type="non-terminal residue" evidence="1">
    <location>
        <position position="1"/>
    </location>
</feature>
<sequence>KKREGAKFPFPIAYKKVLKAMLTRLGYDLRCLHLASFGKDFFSYALDITLDLVKGK</sequence>
<comment type="caution">
    <text evidence="1">The sequence shown here is derived from an EMBL/GenBank/DDBJ whole genome shotgun (WGS) entry which is preliminary data.</text>
</comment>
<dbReference type="AlphaFoldDB" id="X1QTJ8"/>
<evidence type="ECO:0000313" key="1">
    <source>
        <dbReference type="EMBL" id="GAI54230.1"/>
    </source>
</evidence>
<dbReference type="EMBL" id="BARV01037774">
    <property type="protein sequence ID" value="GAI54230.1"/>
    <property type="molecule type" value="Genomic_DNA"/>
</dbReference>
<gene>
    <name evidence="1" type="ORF">S06H3_58367</name>
</gene>